<evidence type="ECO:0000259" key="3">
    <source>
        <dbReference type="PROSITE" id="PS50977"/>
    </source>
</evidence>
<evidence type="ECO:0000313" key="4">
    <source>
        <dbReference type="EMBL" id="CUN99643.1"/>
    </source>
</evidence>
<dbReference type="InterPro" id="IPR050624">
    <property type="entry name" value="HTH-type_Tx_Regulator"/>
</dbReference>
<proteinExistence type="predicted"/>
<dbReference type="Proteomes" id="UP000095558">
    <property type="component" value="Unassembled WGS sequence"/>
</dbReference>
<protein>
    <submittedName>
        <fullName evidence="4">Transcriptional regulator, TetR family</fullName>
    </submittedName>
</protein>
<dbReference type="RefSeq" id="WP_042398328.1">
    <property type="nucleotide sequence ID" value="NZ_CYYT01000001.1"/>
</dbReference>
<reference evidence="4 5" key="1">
    <citation type="submission" date="2015-09" db="EMBL/GenBank/DDBJ databases">
        <authorList>
            <consortium name="Pathogen Informatics"/>
        </authorList>
    </citation>
    <scope>NUCLEOTIDE SEQUENCE [LARGE SCALE GENOMIC DNA]</scope>
    <source>
        <strain evidence="4 5">2789STDY5834855</strain>
    </source>
</reference>
<accession>A0A173WX36</accession>
<dbReference type="InterPro" id="IPR039532">
    <property type="entry name" value="TetR_C_Firmicutes"/>
</dbReference>
<dbReference type="PANTHER" id="PTHR43479">
    <property type="entry name" value="ACREF/ENVCD OPERON REPRESSOR-RELATED"/>
    <property type="match status" value="1"/>
</dbReference>
<organism evidence="4 5">
    <name type="scientific">Clostridium disporicum</name>
    <dbReference type="NCBI Taxonomy" id="84024"/>
    <lineage>
        <taxon>Bacteria</taxon>
        <taxon>Bacillati</taxon>
        <taxon>Bacillota</taxon>
        <taxon>Clostridia</taxon>
        <taxon>Eubacteriales</taxon>
        <taxon>Clostridiaceae</taxon>
        <taxon>Clostridium</taxon>
    </lineage>
</organism>
<feature type="domain" description="HTH tetR-type" evidence="3">
    <location>
        <begin position="6"/>
        <end position="66"/>
    </location>
</feature>
<dbReference type="InterPro" id="IPR001647">
    <property type="entry name" value="HTH_TetR"/>
</dbReference>
<dbReference type="Pfam" id="PF14278">
    <property type="entry name" value="TetR_C_8"/>
    <property type="match status" value="1"/>
</dbReference>
<dbReference type="SUPFAM" id="SSF46689">
    <property type="entry name" value="Homeodomain-like"/>
    <property type="match status" value="1"/>
</dbReference>
<evidence type="ECO:0000256" key="2">
    <source>
        <dbReference type="PROSITE-ProRule" id="PRU00335"/>
    </source>
</evidence>
<dbReference type="GeneID" id="83011989"/>
<name>A0A173WX36_9CLOT</name>
<keyword evidence="1 2" id="KW-0238">DNA-binding</keyword>
<dbReference type="AlphaFoldDB" id="A0A173WX36"/>
<dbReference type="GO" id="GO:0003677">
    <property type="term" value="F:DNA binding"/>
    <property type="evidence" value="ECO:0007669"/>
    <property type="project" value="UniProtKB-UniRule"/>
</dbReference>
<dbReference type="OrthoDB" id="9810250at2"/>
<dbReference type="PROSITE" id="PS50977">
    <property type="entry name" value="HTH_TETR_2"/>
    <property type="match status" value="1"/>
</dbReference>
<dbReference type="Gene3D" id="1.10.357.10">
    <property type="entry name" value="Tetracycline Repressor, domain 2"/>
    <property type="match status" value="1"/>
</dbReference>
<feature type="DNA-binding region" description="H-T-H motif" evidence="2">
    <location>
        <begin position="29"/>
        <end position="48"/>
    </location>
</feature>
<dbReference type="InterPro" id="IPR009057">
    <property type="entry name" value="Homeodomain-like_sf"/>
</dbReference>
<dbReference type="PANTHER" id="PTHR43479:SF7">
    <property type="entry name" value="TETR-FAMILY TRANSCRIPTIONAL REGULATOR"/>
    <property type="match status" value="1"/>
</dbReference>
<dbReference type="EMBL" id="CYZV01000010">
    <property type="protein sequence ID" value="CUN99643.1"/>
    <property type="molecule type" value="Genomic_DNA"/>
</dbReference>
<evidence type="ECO:0000256" key="1">
    <source>
        <dbReference type="ARBA" id="ARBA00023125"/>
    </source>
</evidence>
<sequence>MDRRVRKTRLKLNESLMILIKDKNINQITVKELTDLADINRKTFYLHYKDIFDMVDNIKEQLLVELESVILFHNSSCTNSDEPYSLMKDILEFIDKNSELLSIFLGPHINADSIFIEKIKEIMKRLCIDVWNRLYPNADPKKYDYYYSFTYYGIIGLIQDWINTSKQESIEYMAKLTSDLVESSSKILYS</sequence>
<evidence type="ECO:0000313" key="5">
    <source>
        <dbReference type="Proteomes" id="UP000095558"/>
    </source>
</evidence>
<gene>
    <name evidence="4" type="ORF">ERS852470_01202</name>
</gene>